<keyword evidence="7" id="KW-0255">Endonuclease</keyword>
<evidence type="ECO:0000313" key="12">
    <source>
        <dbReference type="EMBL" id="PJM75366.1"/>
    </source>
</evidence>
<dbReference type="GO" id="GO:0004519">
    <property type="term" value="F:endonuclease activity"/>
    <property type="evidence" value="ECO:0007669"/>
    <property type="project" value="UniProtKB-KW"/>
</dbReference>
<dbReference type="RefSeq" id="WP_100512784.1">
    <property type="nucleotide sequence ID" value="NZ_PEBK01000004.1"/>
</dbReference>
<dbReference type="GO" id="GO:0000166">
    <property type="term" value="F:nucleotide binding"/>
    <property type="evidence" value="ECO:0007669"/>
    <property type="project" value="UniProtKB-KW"/>
</dbReference>
<keyword evidence="6" id="KW-0547">Nucleotide-binding</keyword>
<keyword evidence="3" id="KW-0235">DNA replication</keyword>
<evidence type="ECO:0000256" key="3">
    <source>
        <dbReference type="ARBA" id="ARBA00022705"/>
    </source>
</evidence>
<keyword evidence="4" id="KW-0540">Nuclease</keyword>
<organism evidence="12 13">
    <name type="scientific">Bifidobacterium simiarum</name>
    <dbReference type="NCBI Taxonomy" id="2045441"/>
    <lineage>
        <taxon>Bacteria</taxon>
        <taxon>Bacillati</taxon>
        <taxon>Actinomycetota</taxon>
        <taxon>Actinomycetes</taxon>
        <taxon>Bifidobacteriales</taxon>
        <taxon>Bifidobacteriaceae</taxon>
        <taxon>Bifidobacterium</taxon>
    </lineage>
</organism>
<dbReference type="OrthoDB" id="3232564at2"/>
<keyword evidence="1" id="KW-0808">Transferase</keyword>
<keyword evidence="8" id="KW-0378">Hydrolase</keyword>
<accession>A0A2M9HEZ2</accession>
<dbReference type="GO" id="GO:0016787">
    <property type="term" value="F:hydrolase activity"/>
    <property type="evidence" value="ECO:0007669"/>
    <property type="project" value="UniProtKB-KW"/>
</dbReference>
<evidence type="ECO:0000256" key="4">
    <source>
        <dbReference type="ARBA" id="ARBA00022722"/>
    </source>
</evidence>
<evidence type="ECO:0000313" key="13">
    <source>
        <dbReference type="Proteomes" id="UP000231451"/>
    </source>
</evidence>
<protein>
    <recommendedName>
        <fullName evidence="11">CRESS-DNA virus Rep endonuclease domain-containing protein</fullName>
    </recommendedName>
</protein>
<dbReference type="GO" id="GO:0003677">
    <property type="term" value="F:DNA binding"/>
    <property type="evidence" value="ECO:0007669"/>
    <property type="project" value="UniProtKB-KW"/>
</dbReference>
<dbReference type="EMBL" id="PEBK01000004">
    <property type="protein sequence ID" value="PJM75366.1"/>
    <property type="molecule type" value="Genomic_DNA"/>
</dbReference>
<dbReference type="InterPro" id="IPR049912">
    <property type="entry name" value="CRESS_DNA_REP"/>
</dbReference>
<evidence type="ECO:0000256" key="7">
    <source>
        <dbReference type="ARBA" id="ARBA00022759"/>
    </source>
</evidence>
<keyword evidence="5" id="KW-0479">Metal-binding</keyword>
<dbReference type="Gene3D" id="3.40.1310.20">
    <property type="match status" value="1"/>
</dbReference>
<dbReference type="GO" id="GO:0046872">
    <property type="term" value="F:metal ion binding"/>
    <property type="evidence" value="ECO:0007669"/>
    <property type="project" value="UniProtKB-KW"/>
</dbReference>
<evidence type="ECO:0000256" key="2">
    <source>
        <dbReference type="ARBA" id="ARBA00022695"/>
    </source>
</evidence>
<evidence type="ECO:0000256" key="9">
    <source>
        <dbReference type="ARBA" id="ARBA00023124"/>
    </source>
</evidence>
<dbReference type="GO" id="GO:0016779">
    <property type="term" value="F:nucleotidyltransferase activity"/>
    <property type="evidence" value="ECO:0007669"/>
    <property type="project" value="UniProtKB-KW"/>
</dbReference>
<proteinExistence type="predicted"/>
<comment type="caution">
    <text evidence="12">The sequence shown here is derived from an EMBL/GenBank/DDBJ whole genome shotgun (WGS) entry which is preliminary data.</text>
</comment>
<keyword evidence="9" id="KW-0190">Covalent protein-DNA linkage</keyword>
<evidence type="ECO:0000256" key="1">
    <source>
        <dbReference type="ARBA" id="ARBA00022679"/>
    </source>
</evidence>
<evidence type="ECO:0000256" key="10">
    <source>
        <dbReference type="ARBA" id="ARBA00023125"/>
    </source>
</evidence>
<keyword evidence="13" id="KW-1185">Reference proteome</keyword>
<evidence type="ECO:0000259" key="11">
    <source>
        <dbReference type="PROSITE" id="PS52020"/>
    </source>
</evidence>
<dbReference type="AlphaFoldDB" id="A0A2M9HEZ2"/>
<dbReference type="GO" id="GO:0006260">
    <property type="term" value="P:DNA replication"/>
    <property type="evidence" value="ECO:0007669"/>
    <property type="project" value="UniProtKB-KW"/>
</dbReference>
<sequence length="167" mass="19154">MTEDQQARDWMLTIRAEGHDEDQVKKLFEDLGTGAVFQREKGSETGYEHFQCFLQLTSPIRWPTLKNHLEKAGFNDAHIEARKGTVMKCVEYCTKEETRISGPIYVGSINLRDQQGRRNDLSEIRRKILDGASVAEVLLDDEDNKAARYTKWMGELAAARDQREYGA</sequence>
<feature type="domain" description="CRESS-DNA virus Rep endonuclease" evidence="11">
    <location>
        <begin position="4"/>
        <end position="109"/>
    </location>
</feature>
<dbReference type="Pfam" id="PF02407">
    <property type="entry name" value="Viral_Rep"/>
    <property type="match status" value="1"/>
</dbReference>
<evidence type="ECO:0000256" key="5">
    <source>
        <dbReference type="ARBA" id="ARBA00022723"/>
    </source>
</evidence>
<evidence type="ECO:0000256" key="8">
    <source>
        <dbReference type="ARBA" id="ARBA00022801"/>
    </source>
</evidence>
<dbReference type="Proteomes" id="UP000231451">
    <property type="component" value="Unassembled WGS sequence"/>
</dbReference>
<keyword evidence="10" id="KW-0238">DNA-binding</keyword>
<keyword evidence="2" id="KW-0548">Nucleotidyltransferase</keyword>
<name>A0A2M9HEZ2_9BIFI</name>
<evidence type="ECO:0000256" key="6">
    <source>
        <dbReference type="ARBA" id="ARBA00022741"/>
    </source>
</evidence>
<reference evidence="12 13" key="1">
    <citation type="submission" date="2017-10" db="EMBL/GenBank/DDBJ databases">
        <title>Draft genome sequences of strains TRE 1, TRE 9, TRE H and TRI 7, isolated from tamarins, belonging to four potential novel Bifidobacterium species.</title>
        <authorList>
            <person name="Mattarelli P."/>
            <person name="Modesto M."/>
            <person name="Puglisi E."/>
            <person name="Morelli L."/>
            <person name="Spezio C."/>
            <person name="Bonetti A."/>
            <person name="Sandri C."/>
        </authorList>
    </citation>
    <scope>NUCLEOTIDE SEQUENCE [LARGE SCALE GENOMIC DNA]</scope>
    <source>
        <strain evidence="13">TRI7</strain>
    </source>
</reference>
<gene>
    <name evidence="12" type="ORF">CSQ87_04955</name>
</gene>
<dbReference type="PROSITE" id="PS52020">
    <property type="entry name" value="CRESS_DNA_REP"/>
    <property type="match status" value="1"/>
</dbReference>